<proteinExistence type="predicted"/>
<dbReference type="Proteomes" id="UP000469523">
    <property type="component" value="Unassembled WGS sequence"/>
</dbReference>
<sequence length="339" mass="39464">MKELDYLLKDLEGTEREKEYLENRFDEMSVKEQYTLEGAVKIIPIETATDLINLSEQLSKFYFYYKAIDDRSLGEYIARYKEDATDEILSFIKTEQLGREYHEDFQGVFTDTGYMLQRNSLKQIYDGTNLDKLTEGDWTVKIKVGSEDQHEGVWINLPDYELSSLEPDAMYIALDTLGISDWSEGTLLDVKCIFPNIIELKDQYETIERLIEDANNFGYVCDEQGRGKDFFIEHLESAMELEVCTRLDLALDISQNLDCYDFVPSGDNLEKYGRILAKKNGIIEVDTILGDNFDYIKYARADIEKRGLEPCQNGFIKRNEEKFYYEFSKEADSIKLSMQ</sequence>
<dbReference type="AlphaFoldDB" id="A0A6N7Y431"/>
<name>A0A6N7Y431_9FIRM</name>
<reference evidence="2 3" key="1">
    <citation type="submission" date="2019-09" db="EMBL/GenBank/DDBJ databases">
        <title>In-depth cultivation of the pig gut microbiome towards novel bacterial diversity and tailored functional studies.</title>
        <authorList>
            <person name="Wylensek D."/>
            <person name="Hitch T.C.A."/>
            <person name="Clavel T."/>
        </authorList>
    </citation>
    <scope>NUCLEOTIDE SEQUENCE [LARGE SCALE GENOMIC DNA]</scope>
    <source>
        <strain evidence="2 3">WCA3-693-APC-4?</strain>
    </source>
</reference>
<comment type="caution">
    <text evidence="2">The sequence shown here is derived from an EMBL/GenBank/DDBJ whole genome shotgun (WGS) entry which is preliminary data.</text>
</comment>
<accession>A0A6N7Y431</accession>
<evidence type="ECO:0000256" key="1">
    <source>
        <dbReference type="SAM" id="Coils"/>
    </source>
</evidence>
<dbReference type="EMBL" id="VUNQ01000085">
    <property type="protein sequence ID" value="MSU03525.1"/>
    <property type="molecule type" value="Genomic_DNA"/>
</dbReference>
<evidence type="ECO:0000313" key="2">
    <source>
        <dbReference type="EMBL" id="MSU03525.1"/>
    </source>
</evidence>
<keyword evidence="1" id="KW-0175">Coiled coil</keyword>
<protein>
    <submittedName>
        <fullName evidence="2">Uncharacterized protein</fullName>
    </submittedName>
</protein>
<evidence type="ECO:0000313" key="3">
    <source>
        <dbReference type="Proteomes" id="UP000469523"/>
    </source>
</evidence>
<keyword evidence="3" id="KW-1185">Reference proteome</keyword>
<gene>
    <name evidence="2" type="ORF">FYJ83_18875</name>
</gene>
<dbReference type="RefSeq" id="WP_154443080.1">
    <property type="nucleotide sequence ID" value="NZ_VUNQ01000085.1"/>
</dbReference>
<feature type="coiled-coil region" evidence="1">
    <location>
        <begin position="4"/>
        <end position="31"/>
    </location>
</feature>
<organism evidence="2 3">
    <name type="scientific">Tissierella pigra</name>
    <dbReference type="NCBI Taxonomy" id="2607614"/>
    <lineage>
        <taxon>Bacteria</taxon>
        <taxon>Bacillati</taxon>
        <taxon>Bacillota</taxon>
        <taxon>Tissierellia</taxon>
        <taxon>Tissierellales</taxon>
        <taxon>Tissierellaceae</taxon>
        <taxon>Tissierella</taxon>
    </lineage>
</organism>